<evidence type="ECO:0000256" key="4">
    <source>
        <dbReference type="ARBA" id="ARBA00022679"/>
    </source>
</evidence>
<evidence type="ECO:0000256" key="8">
    <source>
        <dbReference type="ARBA" id="ARBA00022827"/>
    </source>
</evidence>
<reference evidence="12" key="1">
    <citation type="journal article" date="2014" name="Front. Microbiol.">
        <title>High frequency of phylogenetically diverse reductive dehalogenase-homologous genes in deep subseafloor sedimentary metagenomes.</title>
        <authorList>
            <person name="Kawai M."/>
            <person name="Futagami T."/>
            <person name="Toyoda A."/>
            <person name="Takaki Y."/>
            <person name="Nishi S."/>
            <person name="Hori S."/>
            <person name="Arai W."/>
            <person name="Tsubouchi T."/>
            <person name="Morono Y."/>
            <person name="Uchiyama I."/>
            <person name="Ito T."/>
            <person name="Fujiyama A."/>
            <person name="Inagaki F."/>
            <person name="Takami H."/>
        </authorList>
    </citation>
    <scope>NUCLEOTIDE SEQUENCE</scope>
    <source>
        <strain evidence="12">Expedition CK06-06</strain>
    </source>
</reference>
<protein>
    <recommendedName>
        <fullName evidence="1">riboflavin kinase</fullName>
        <ecNumber evidence="1">2.7.1.26</ecNumber>
    </recommendedName>
</protein>
<dbReference type="EMBL" id="BART01002576">
    <property type="protein sequence ID" value="GAG64280.1"/>
    <property type="molecule type" value="Genomic_DNA"/>
</dbReference>
<dbReference type="Gene3D" id="2.40.30.30">
    <property type="entry name" value="Riboflavin kinase-like"/>
    <property type="match status" value="1"/>
</dbReference>
<dbReference type="GO" id="GO:0016779">
    <property type="term" value="F:nucleotidyltransferase activity"/>
    <property type="evidence" value="ECO:0007669"/>
    <property type="project" value="UniProtKB-KW"/>
</dbReference>
<keyword evidence="5" id="KW-0548">Nucleotidyltransferase</keyword>
<sequence length="138" mass="15659">MAGEVKPARKMLGRHYQIRGLVVKGRDRGGKLLGIPTANINLQDELCPKTGIYAVTVEHHNRLYRGVANIGYSPTFDDNEFTVEVHLLDFAENIYGEKIRVNFIERIRDEKKFADISGLKDQINRDIKTADTILAAYK</sequence>
<dbReference type="EC" id="2.7.1.26" evidence="1"/>
<dbReference type="InterPro" id="IPR023468">
    <property type="entry name" value="Riboflavin_kinase"/>
</dbReference>
<feature type="domain" description="Riboflavin kinase" evidence="11">
    <location>
        <begin position="11"/>
        <end position="135"/>
    </location>
</feature>
<evidence type="ECO:0000256" key="2">
    <source>
        <dbReference type="ARBA" id="ARBA00022630"/>
    </source>
</evidence>
<dbReference type="PANTHER" id="PTHR22749:SF6">
    <property type="entry name" value="RIBOFLAVIN KINASE"/>
    <property type="match status" value="1"/>
</dbReference>
<name>X0Z4H2_9ZZZZ</name>
<keyword evidence="8" id="KW-0274">FAD</keyword>
<dbReference type="GO" id="GO:0009231">
    <property type="term" value="P:riboflavin biosynthetic process"/>
    <property type="evidence" value="ECO:0007669"/>
    <property type="project" value="InterPro"/>
</dbReference>
<evidence type="ECO:0000256" key="1">
    <source>
        <dbReference type="ARBA" id="ARBA00012105"/>
    </source>
</evidence>
<dbReference type="FunFam" id="2.40.30.30:FF:000003">
    <property type="entry name" value="Riboflavin biosynthesis protein"/>
    <property type="match status" value="1"/>
</dbReference>
<evidence type="ECO:0000256" key="7">
    <source>
        <dbReference type="ARBA" id="ARBA00022777"/>
    </source>
</evidence>
<dbReference type="GO" id="GO:0009398">
    <property type="term" value="P:FMN biosynthetic process"/>
    <property type="evidence" value="ECO:0007669"/>
    <property type="project" value="TreeGrafter"/>
</dbReference>
<keyword evidence="2" id="KW-0285">Flavoprotein</keyword>
<keyword evidence="10" id="KW-0511">Multifunctional enzyme</keyword>
<dbReference type="SUPFAM" id="SSF82114">
    <property type="entry name" value="Riboflavin kinase-like"/>
    <property type="match status" value="1"/>
</dbReference>
<organism evidence="12">
    <name type="scientific">marine sediment metagenome</name>
    <dbReference type="NCBI Taxonomy" id="412755"/>
    <lineage>
        <taxon>unclassified sequences</taxon>
        <taxon>metagenomes</taxon>
        <taxon>ecological metagenomes</taxon>
    </lineage>
</organism>
<keyword evidence="4" id="KW-0808">Transferase</keyword>
<evidence type="ECO:0000259" key="11">
    <source>
        <dbReference type="SMART" id="SM00904"/>
    </source>
</evidence>
<keyword evidence="6" id="KW-0547">Nucleotide-binding</keyword>
<dbReference type="InterPro" id="IPR015865">
    <property type="entry name" value="Riboflavin_kinase_bac/euk"/>
</dbReference>
<keyword evidence="3" id="KW-0288">FMN</keyword>
<gene>
    <name evidence="12" type="ORF">S01H4_07754</name>
</gene>
<dbReference type="Pfam" id="PF01687">
    <property type="entry name" value="Flavokinase"/>
    <property type="match status" value="1"/>
</dbReference>
<keyword evidence="9" id="KW-0067">ATP-binding</keyword>
<feature type="non-terminal residue" evidence="12">
    <location>
        <position position="138"/>
    </location>
</feature>
<dbReference type="InterPro" id="IPR023465">
    <property type="entry name" value="Riboflavin_kinase_dom_sf"/>
</dbReference>
<dbReference type="PANTHER" id="PTHR22749">
    <property type="entry name" value="RIBOFLAVIN KINASE/FMN ADENYLYLTRANSFERASE"/>
    <property type="match status" value="1"/>
</dbReference>
<evidence type="ECO:0000256" key="5">
    <source>
        <dbReference type="ARBA" id="ARBA00022695"/>
    </source>
</evidence>
<dbReference type="GO" id="GO:0008531">
    <property type="term" value="F:riboflavin kinase activity"/>
    <property type="evidence" value="ECO:0007669"/>
    <property type="project" value="UniProtKB-EC"/>
</dbReference>
<dbReference type="SMART" id="SM00904">
    <property type="entry name" value="Flavokinase"/>
    <property type="match status" value="1"/>
</dbReference>
<dbReference type="GO" id="GO:0005524">
    <property type="term" value="F:ATP binding"/>
    <property type="evidence" value="ECO:0007669"/>
    <property type="project" value="UniProtKB-KW"/>
</dbReference>
<evidence type="ECO:0000256" key="6">
    <source>
        <dbReference type="ARBA" id="ARBA00022741"/>
    </source>
</evidence>
<evidence type="ECO:0000256" key="10">
    <source>
        <dbReference type="ARBA" id="ARBA00023268"/>
    </source>
</evidence>
<comment type="caution">
    <text evidence="12">The sequence shown here is derived from an EMBL/GenBank/DDBJ whole genome shotgun (WGS) entry which is preliminary data.</text>
</comment>
<accession>X0Z4H2</accession>
<evidence type="ECO:0000256" key="3">
    <source>
        <dbReference type="ARBA" id="ARBA00022643"/>
    </source>
</evidence>
<dbReference type="AlphaFoldDB" id="X0Z4H2"/>
<proteinExistence type="predicted"/>
<keyword evidence="7" id="KW-0418">Kinase</keyword>
<evidence type="ECO:0000256" key="9">
    <source>
        <dbReference type="ARBA" id="ARBA00022840"/>
    </source>
</evidence>
<evidence type="ECO:0000313" key="12">
    <source>
        <dbReference type="EMBL" id="GAG64280.1"/>
    </source>
</evidence>